<evidence type="ECO:0000259" key="4">
    <source>
        <dbReference type="PROSITE" id="PS50245"/>
    </source>
</evidence>
<name>A0A066VZA8_TILAU</name>
<keyword evidence="6" id="KW-1185">Reference proteome</keyword>
<dbReference type="Pfam" id="PF01302">
    <property type="entry name" value="CAP_GLY"/>
    <property type="match status" value="1"/>
</dbReference>
<dbReference type="InterPro" id="IPR032675">
    <property type="entry name" value="LRR_dom_sf"/>
</dbReference>
<dbReference type="SUPFAM" id="SSF74924">
    <property type="entry name" value="Cap-Gly domain"/>
    <property type="match status" value="1"/>
</dbReference>
<dbReference type="PANTHER" id="PTHR18849">
    <property type="entry name" value="LEUCINE RICH REPEAT PROTEIN"/>
    <property type="match status" value="1"/>
</dbReference>
<evidence type="ECO:0000313" key="5">
    <source>
        <dbReference type="EMBL" id="KDN46811.1"/>
    </source>
</evidence>
<feature type="region of interest" description="Disordered" evidence="3">
    <location>
        <begin position="96"/>
        <end position="123"/>
    </location>
</feature>
<reference evidence="5 6" key="1">
    <citation type="submission" date="2014-05" db="EMBL/GenBank/DDBJ databases">
        <title>Draft genome sequence of a rare smut relative, Tilletiaria anomala UBC 951.</title>
        <authorList>
            <consortium name="DOE Joint Genome Institute"/>
            <person name="Toome M."/>
            <person name="Kuo A."/>
            <person name="Henrissat B."/>
            <person name="Lipzen A."/>
            <person name="Tritt A."/>
            <person name="Yoshinaga Y."/>
            <person name="Zane M."/>
            <person name="Barry K."/>
            <person name="Grigoriev I.V."/>
            <person name="Spatafora J.W."/>
            <person name="Aimea M.C."/>
        </authorList>
    </citation>
    <scope>NUCLEOTIDE SEQUENCE [LARGE SCALE GENOMIC DNA]</scope>
    <source>
        <strain evidence="5 6">UBC 951</strain>
    </source>
</reference>
<proteinExistence type="predicted"/>
<feature type="compositionally biased region" description="Low complexity" evidence="3">
    <location>
        <begin position="110"/>
        <end position="123"/>
    </location>
</feature>
<dbReference type="SMART" id="SM01052">
    <property type="entry name" value="CAP_GLY"/>
    <property type="match status" value="1"/>
</dbReference>
<dbReference type="InterPro" id="IPR000938">
    <property type="entry name" value="CAP-Gly_domain"/>
</dbReference>
<evidence type="ECO:0000256" key="3">
    <source>
        <dbReference type="SAM" id="MobiDB-lite"/>
    </source>
</evidence>
<evidence type="ECO:0000313" key="6">
    <source>
        <dbReference type="Proteomes" id="UP000027361"/>
    </source>
</evidence>
<evidence type="ECO:0000256" key="2">
    <source>
        <dbReference type="ARBA" id="ARBA00022737"/>
    </source>
</evidence>
<sequence>MSMLQDPLADGGSTSSFSPITPRAFSVGQRISHHHSRGTVRFVGALGASSNGGRVPSGTWLGVEWDDRRRGKHWGEYGGWSYFECLYHCQTCDSEGKDASGDRQKERASKITSSPAAAATSTAHTFGPASFLRPTASGLITGASVLQALRDKYAPNPKERSTTLSPSERQNAQYSRKNLAEIEIEIPYLDKVVRKVGRLDRLRNVALQGKIEHFPEAEGGAQSGSFPVEAPGNDETEEEERLLVSCAFDQLTGENEGDIQKACPNITVLDLSNNLLSTWQDVSAIWAELPLLESFILAGNRLTRLPTLPTAPALTLAPKLKELNLDCTLVDWPDVVRVVTSSMPALEELSFAGNKARRLSLDSCSATRNTSAGSVISPHTKLRTINLAGNELSDWAGDIVTFIATVFPRLVRLNLSHNRLAAIVPPPQHLQQQISKLPEADTNTPGDQRTPPLPASLLAHVNISNNPGLHTWADLEALDEWVRVANTDGKLEDQEGEYLQGATRGAPSGIKTLVLDLGSEVTRLSLDSDAQPHGTSASSAVSKEADEDELHPITTAQSWRTLHPGDATIALIARLPALSTLNGGMIRPEQRRDAEVYVLSKYVEASTVSTWAAASTNAAVPLPRFADLAAKYRDSNATMSASAAPDRAAGVQRPAKATLKSKLLDLHIIFLSQPPSSAGHVAGSAGGDGAREAALRIVHDSSLKLLLSTPLRMVRAKLARLAPPPPLAVSEAGVHRRSVVAGSSLQMWALLGSGVEDQPEGSADGSRKREKDNDENEQREAAERALVKGLGELPLMPLDDDHQPLDHFGVSQHDCILVYHTPHP</sequence>
<feature type="region of interest" description="Disordered" evidence="3">
    <location>
        <begin position="526"/>
        <end position="548"/>
    </location>
</feature>
<dbReference type="Proteomes" id="UP000027361">
    <property type="component" value="Unassembled WGS sequence"/>
</dbReference>
<dbReference type="Gene3D" id="3.80.10.10">
    <property type="entry name" value="Ribonuclease Inhibitor"/>
    <property type="match status" value="2"/>
</dbReference>
<feature type="region of interest" description="Disordered" evidence="3">
    <location>
        <begin position="754"/>
        <end position="784"/>
    </location>
</feature>
<dbReference type="SUPFAM" id="SSF52047">
    <property type="entry name" value="RNI-like"/>
    <property type="match status" value="1"/>
</dbReference>
<dbReference type="HOGENOM" id="CLU_017716_5_1_1"/>
<dbReference type="STRING" id="1037660.A0A066VZA8"/>
<comment type="caution">
    <text evidence="5">The sequence shown here is derived from an EMBL/GenBank/DDBJ whole genome shotgun (WGS) entry which is preliminary data.</text>
</comment>
<dbReference type="Gene3D" id="2.30.30.190">
    <property type="entry name" value="CAP Gly-rich-like domain"/>
    <property type="match status" value="1"/>
</dbReference>
<protein>
    <recommendedName>
        <fullName evidence="4">CAP-Gly domain-containing protein</fullName>
    </recommendedName>
</protein>
<keyword evidence="2" id="KW-0677">Repeat</keyword>
<dbReference type="PANTHER" id="PTHR18849:SF0">
    <property type="entry name" value="CILIA- AND FLAGELLA-ASSOCIATED PROTEIN 410-RELATED"/>
    <property type="match status" value="1"/>
</dbReference>
<organism evidence="5 6">
    <name type="scientific">Tilletiaria anomala (strain ATCC 24038 / CBS 436.72 / UBC 951)</name>
    <dbReference type="NCBI Taxonomy" id="1037660"/>
    <lineage>
        <taxon>Eukaryota</taxon>
        <taxon>Fungi</taxon>
        <taxon>Dikarya</taxon>
        <taxon>Basidiomycota</taxon>
        <taxon>Ustilaginomycotina</taxon>
        <taxon>Exobasidiomycetes</taxon>
        <taxon>Georgefischeriales</taxon>
        <taxon>Tilletiariaceae</taxon>
        <taxon>Tilletiaria</taxon>
    </lineage>
</organism>
<feature type="compositionally biased region" description="Basic and acidic residues" evidence="3">
    <location>
        <begin position="96"/>
        <end position="109"/>
    </location>
</feature>
<feature type="region of interest" description="Disordered" evidence="3">
    <location>
        <begin position="1"/>
        <end position="20"/>
    </location>
</feature>
<dbReference type="OrthoDB" id="5273213at2759"/>
<dbReference type="InParanoid" id="A0A066VZA8"/>
<evidence type="ECO:0000256" key="1">
    <source>
        <dbReference type="ARBA" id="ARBA00022614"/>
    </source>
</evidence>
<dbReference type="EMBL" id="JMSN01000033">
    <property type="protein sequence ID" value="KDN46811.1"/>
    <property type="molecule type" value="Genomic_DNA"/>
</dbReference>
<dbReference type="InterPro" id="IPR036859">
    <property type="entry name" value="CAP-Gly_dom_sf"/>
</dbReference>
<feature type="compositionally biased region" description="Basic and acidic residues" evidence="3">
    <location>
        <begin position="765"/>
        <end position="784"/>
    </location>
</feature>
<accession>A0A066VZA8</accession>
<gene>
    <name evidence="5" type="ORF">K437DRAFT_256086</name>
</gene>
<dbReference type="RefSeq" id="XP_013243677.1">
    <property type="nucleotide sequence ID" value="XM_013388223.1"/>
</dbReference>
<feature type="domain" description="CAP-Gly" evidence="4">
    <location>
        <begin position="58"/>
        <end position="96"/>
    </location>
</feature>
<keyword evidence="1" id="KW-0433">Leucine-rich repeat</keyword>
<dbReference type="GeneID" id="25264320"/>
<dbReference type="PROSITE" id="PS50245">
    <property type="entry name" value="CAP_GLY_2"/>
    <property type="match status" value="1"/>
</dbReference>
<dbReference type="AlphaFoldDB" id="A0A066VZA8"/>